<feature type="non-terminal residue" evidence="8">
    <location>
        <position position="1"/>
    </location>
</feature>
<sequence length="262" mass="29725">AVVTEKYEAVEGKFKQDGSQHFVTTTSLPESSIDRSLPIVSTKWIQESAKVLRPLTAIEGFTYYEVDRHRLVNKKDKNVDDKPVQLSTARGGTSADNRGEGLIPKLAETTHSVYRTNDLPWSATFTSKDKSYLYILQLLQTKDTSSPKTYVVFRYWGRLDNPDRDTVTHEHLSEEKAKSEFAKCFKDRTGHEWKQLTAADPPKLQPKPGRYSWRVNSLLSLPTETEELMKLLFNSEAKRIAAEQLPPNLEASAVREGRAVLP</sequence>
<evidence type="ECO:0000256" key="5">
    <source>
        <dbReference type="ARBA" id="ARBA00033987"/>
    </source>
</evidence>
<dbReference type="EC" id="2.4.2.30" evidence="1"/>
<feature type="domain" description="WGR" evidence="7">
    <location>
        <begin position="110"/>
        <end position="211"/>
    </location>
</feature>
<evidence type="ECO:0000256" key="3">
    <source>
        <dbReference type="ARBA" id="ARBA00022679"/>
    </source>
</evidence>
<dbReference type="Pfam" id="PF05406">
    <property type="entry name" value="WGR"/>
    <property type="match status" value="1"/>
</dbReference>
<dbReference type="GO" id="GO:0005730">
    <property type="term" value="C:nucleolus"/>
    <property type="evidence" value="ECO:0007669"/>
    <property type="project" value="TreeGrafter"/>
</dbReference>
<accession>A0A0S4J3I5</accession>
<dbReference type="PANTHER" id="PTHR10459:SF60">
    <property type="entry name" value="POLY [ADP-RIBOSE] POLYMERASE 2"/>
    <property type="match status" value="1"/>
</dbReference>
<dbReference type="Proteomes" id="UP000051952">
    <property type="component" value="Unassembled WGS sequence"/>
</dbReference>
<name>A0A0S4J3I5_BODSA</name>
<comment type="catalytic activity">
    <reaction evidence="5">
        <text>NAD(+) + (ADP-D-ribosyl)n-acceptor = nicotinamide + (ADP-D-ribosyl)n+1-acceptor + H(+).</text>
        <dbReference type="EC" id="2.4.2.30"/>
    </reaction>
</comment>
<protein>
    <recommendedName>
        <fullName evidence="1">NAD(+) ADP-ribosyltransferase</fullName>
        <ecNumber evidence="1">2.4.2.30</ecNumber>
    </recommendedName>
</protein>
<dbReference type="GO" id="GO:0006302">
    <property type="term" value="P:double-strand break repair"/>
    <property type="evidence" value="ECO:0007669"/>
    <property type="project" value="TreeGrafter"/>
</dbReference>
<evidence type="ECO:0000313" key="9">
    <source>
        <dbReference type="Proteomes" id="UP000051952"/>
    </source>
</evidence>
<dbReference type="VEuPathDB" id="TriTrypDB:BSAL_91170"/>
<evidence type="ECO:0000256" key="2">
    <source>
        <dbReference type="ARBA" id="ARBA00022676"/>
    </source>
</evidence>
<dbReference type="InterPro" id="IPR050800">
    <property type="entry name" value="ARTD/PARP"/>
</dbReference>
<gene>
    <name evidence="8" type="ORF">BSAL_91170</name>
</gene>
<evidence type="ECO:0000259" key="7">
    <source>
        <dbReference type="PROSITE" id="PS51977"/>
    </source>
</evidence>
<dbReference type="GO" id="GO:1990404">
    <property type="term" value="F:NAD+-protein mono-ADP-ribosyltransferase activity"/>
    <property type="evidence" value="ECO:0007669"/>
    <property type="project" value="TreeGrafter"/>
</dbReference>
<evidence type="ECO:0000313" key="8">
    <source>
        <dbReference type="EMBL" id="CUG85950.1"/>
    </source>
</evidence>
<keyword evidence="3" id="KW-0808">Transferase</keyword>
<keyword evidence="9" id="KW-1185">Reference proteome</keyword>
<feature type="compositionally biased region" description="Polar residues" evidence="6">
    <location>
        <begin position="85"/>
        <end position="96"/>
    </location>
</feature>
<evidence type="ECO:0000256" key="4">
    <source>
        <dbReference type="ARBA" id="ARBA00023027"/>
    </source>
</evidence>
<dbReference type="AlphaFoldDB" id="A0A0S4J3I5"/>
<dbReference type="InterPro" id="IPR036930">
    <property type="entry name" value="WGR_dom_sf"/>
</dbReference>
<evidence type="ECO:0000256" key="1">
    <source>
        <dbReference type="ARBA" id="ARBA00012020"/>
    </source>
</evidence>
<dbReference type="EMBL" id="CYKH01001212">
    <property type="protein sequence ID" value="CUG85950.1"/>
    <property type="molecule type" value="Genomic_DNA"/>
</dbReference>
<keyword evidence="4" id="KW-0520">NAD</keyword>
<proteinExistence type="predicted"/>
<dbReference type="GO" id="GO:0070212">
    <property type="term" value="P:protein poly-ADP-ribosylation"/>
    <property type="evidence" value="ECO:0007669"/>
    <property type="project" value="TreeGrafter"/>
</dbReference>
<dbReference type="InterPro" id="IPR008893">
    <property type="entry name" value="WGR_domain"/>
</dbReference>
<organism evidence="8 9">
    <name type="scientific">Bodo saltans</name>
    <name type="common">Flagellated protozoan</name>
    <dbReference type="NCBI Taxonomy" id="75058"/>
    <lineage>
        <taxon>Eukaryota</taxon>
        <taxon>Discoba</taxon>
        <taxon>Euglenozoa</taxon>
        <taxon>Kinetoplastea</taxon>
        <taxon>Metakinetoplastina</taxon>
        <taxon>Eubodonida</taxon>
        <taxon>Bodonidae</taxon>
        <taxon>Bodo</taxon>
    </lineage>
</organism>
<dbReference type="GO" id="GO:0003950">
    <property type="term" value="F:NAD+ poly-ADP-ribosyltransferase activity"/>
    <property type="evidence" value="ECO:0007669"/>
    <property type="project" value="UniProtKB-EC"/>
</dbReference>
<dbReference type="PROSITE" id="PS51977">
    <property type="entry name" value="WGR"/>
    <property type="match status" value="1"/>
</dbReference>
<dbReference type="SUPFAM" id="SSF142921">
    <property type="entry name" value="WGR domain-like"/>
    <property type="match status" value="1"/>
</dbReference>
<reference evidence="9" key="1">
    <citation type="submission" date="2015-09" db="EMBL/GenBank/DDBJ databases">
        <authorList>
            <consortium name="Pathogen Informatics"/>
        </authorList>
    </citation>
    <scope>NUCLEOTIDE SEQUENCE [LARGE SCALE GENOMIC DNA]</scope>
    <source>
        <strain evidence="9">Lake Konstanz</strain>
    </source>
</reference>
<evidence type="ECO:0000256" key="6">
    <source>
        <dbReference type="SAM" id="MobiDB-lite"/>
    </source>
</evidence>
<dbReference type="PANTHER" id="PTHR10459">
    <property type="entry name" value="DNA LIGASE"/>
    <property type="match status" value="1"/>
</dbReference>
<feature type="region of interest" description="Disordered" evidence="6">
    <location>
        <begin position="77"/>
        <end position="100"/>
    </location>
</feature>
<keyword evidence="2" id="KW-0328">Glycosyltransferase</keyword>